<feature type="non-terminal residue" evidence="2">
    <location>
        <position position="1"/>
    </location>
</feature>
<proteinExistence type="predicted"/>
<evidence type="ECO:0000313" key="2">
    <source>
        <dbReference type="EMBL" id="KKM82680.1"/>
    </source>
</evidence>
<sequence length="99" mass="10651">VYDSWLFGAGFLRLGSSPPKVPTEVVRYAGAGNGGGQEILYSRQQWSLHPVGHAYTGTSPNGGPGNGTGANELNVGTSWNRVYPERKMIKFARLVSREA</sequence>
<name>A0A0F9N1F4_9ZZZZ</name>
<feature type="region of interest" description="Disordered" evidence="1">
    <location>
        <begin position="52"/>
        <end position="73"/>
    </location>
</feature>
<evidence type="ECO:0000256" key="1">
    <source>
        <dbReference type="SAM" id="MobiDB-lite"/>
    </source>
</evidence>
<dbReference type="AlphaFoldDB" id="A0A0F9N1F4"/>
<gene>
    <name evidence="2" type="ORF">LCGC14_1316970</name>
</gene>
<reference evidence="2" key="1">
    <citation type="journal article" date="2015" name="Nature">
        <title>Complex archaea that bridge the gap between prokaryotes and eukaryotes.</title>
        <authorList>
            <person name="Spang A."/>
            <person name="Saw J.H."/>
            <person name="Jorgensen S.L."/>
            <person name="Zaremba-Niedzwiedzka K."/>
            <person name="Martijn J."/>
            <person name="Lind A.E."/>
            <person name="van Eijk R."/>
            <person name="Schleper C."/>
            <person name="Guy L."/>
            <person name="Ettema T.J."/>
        </authorList>
    </citation>
    <scope>NUCLEOTIDE SEQUENCE</scope>
</reference>
<accession>A0A0F9N1F4</accession>
<comment type="caution">
    <text evidence="2">The sequence shown here is derived from an EMBL/GenBank/DDBJ whole genome shotgun (WGS) entry which is preliminary data.</text>
</comment>
<dbReference type="EMBL" id="LAZR01007823">
    <property type="protein sequence ID" value="KKM82680.1"/>
    <property type="molecule type" value="Genomic_DNA"/>
</dbReference>
<organism evidence="2">
    <name type="scientific">marine sediment metagenome</name>
    <dbReference type="NCBI Taxonomy" id="412755"/>
    <lineage>
        <taxon>unclassified sequences</taxon>
        <taxon>metagenomes</taxon>
        <taxon>ecological metagenomes</taxon>
    </lineage>
</organism>
<protein>
    <submittedName>
        <fullName evidence="2">Uncharacterized protein</fullName>
    </submittedName>
</protein>